<gene>
    <name evidence="1" type="ORF">GCM10007147_36500</name>
</gene>
<evidence type="ECO:0000313" key="2">
    <source>
        <dbReference type="Proteomes" id="UP000654947"/>
    </source>
</evidence>
<reference evidence="1 2" key="1">
    <citation type="journal article" date="2014" name="Int. J. Syst. Evol. Microbiol.">
        <title>Complete genome sequence of Corynebacterium casei LMG S-19264T (=DSM 44701T), isolated from a smear-ripened cheese.</title>
        <authorList>
            <consortium name="US DOE Joint Genome Institute (JGI-PGF)"/>
            <person name="Walter F."/>
            <person name="Albersmeier A."/>
            <person name="Kalinowski J."/>
            <person name="Ruckert C."/>
        </authorList>
    </citation>
    <scope>NUCLEOTIDE SEQUENCE [LARGE SCALE GENOMIC DNA]</scope>
    <source>
        <strain evidence="1 2">KCTC 19473</strain>
    </source>
</reference>
<dbReference type="RefSeq" id="WP_193518392.1">
    <property type="nucleotide sequence ID" value="NZ_BMXL01000024.1"/>
</dbReference>
<dbReference type="SUPFAM" id="SSF160424">
    <property type="entry name" value="BH3703-like"/>
    <property type="match status" value="1"/>
</dbReference>
<evidence type="ECO:0000313" key="1">
    <source>
        <dbReference type="EMBL" id="GHD32664.1"/>
    </source>
</evidence>
<dbReference type="Proteomes" id="UP000654947">
    <property type="component" value="Unassembled WGS sequence"/>
</dbReference>
<protein>
    <submittedName>
        <fullName evidence="1">Uncharacterized protein</fullName>
    </submittedName>
</protein>
<dbReference type="InterPro" id="IPR036170">
    <property type="entry name" value="YezG-like_sf"/>
</dbReference>
<accession>A0A918XIV9</accession>
<proteinExistence type="predicted"/>
<organism evidence="1 2">
    <name type="scientific">Nocardiopsis kunsanensis</name>
    <dbReference type="NCBI Taxonomy" id="141693"/>
    <lineage>
        <taxon>Bacteria</taxon>
        <taxon>Bacillati</taxon>
        <taxon>Actinomycetota</taxon>
        <taxon>Actinomycetes</taxon>
        <taxon>Streptosporangiales</taxon>
        <taxon>Nocardiopsidaceae</taxon>
        <taxon>Nocardiopsis</taxon>
    </lineage>
</organism>
<comment type="caution">
    <text evidence="1">The sequence shown here is derived from an EMBL/GenBank/DDBJ whole genome shotgun (WGS) entry which is preliminary data.</text>
</comment>
<sequence>MFHRPGLPSDLPVPEDLWGRAGVVAAVSAGTGVEEGALVDRSLSVGRPGDGFHLLRVGDERFVLLGEDPDSSPATGLRRPTDPFDGAPSWLPVEWLERHRMSGPHFLYWWEGTWVRAAYPDDWEDDGLRNLLGWSATPEATVGEVARLLGPEAGTGAAEVLVTQALERDLTRETVAEATADVPGFDTGTAVTVAHGLGLTGAAEPPELPAGDGPPPVRSVPLIGRDEWALLVGDAMRLSGETEGYDPAGRADPSLLEQGPPAEGAPVWADLLDPRIRWTPPWPGAPDVPSVPPVEMEPYDRVLLLDRIRALVTEAADHLPWQVLRLVHRALVGYSGGVLVAVCEDGEHLVPLPEELREEMALLRSATFFPGYGAWFTVRLTLERGGGWYIVYDRVNEPVFSFPPTAFSYALDARYFPRDDARTPLWLSERLRAAGDHTS</sequence>
<keyword evidence="2" id="KW-1185">Reference proteome</keyword>
<name>A0A918XIV9_9ACTN</name>
<dbReference type="AlphaFoldDB" id="A0A918XIV9"/>
<dbReference type="EMBL" id="BMXL01000024">
    <property type="protein sequence ID" value="GHD32664.1"/>
    <property type="molecule type" value="Genomic_DNA"/>
</dbReference>